<accession>A0AAD8JFT7</accession>
<keyword evidence="2" id="KW-0732">Signal</keyword>
<proteinExistence type="predicted"/>
<evidence type="ECO:0000313" key="3">
    <source>
        <dbReference type="EMBL" id="KAK1401816.1"/>
    </source>
</evidence>
<protein>
    <submittedName>
        <fullName evidence="3">Uncharacterized protein</fullName>
    </submittedName>
</protein>
<sequence length="181" mass="20325">MASAQKFLVLALAALLICSTMIRTTEAQENRIDYSRLRKASRPKQDLPKPGPGQANAYNRGKLISHTFMPFIPVYKLLETKGSQGAFMVRLPFFPGVLLKEFIQPTKLDRRNEVLLPRKNIMDTAGRPPPCSEEFVPVYLPHLALRILILDQNRDTGMQGKLQLVLPSSGIDPPLKLLVSY</sequence>
<keyword evidence="4" id="KW-1185">Reference proteome</keyword>
<feature type="chain" id="PRO_5041915857" evidence="2">
    <location>
        <begin position="28"/>
        <end position="181"/>
    </location>
</feature>
<dbReference type="EMBL" id="JAUIZM010000001">
    <property type="protein sequence ID" value="KAK1401816.1"/>
    <property type="molecule type" value="Genomic_DNA"/>
</dbReference>
<reference evidence="3" key="1">
    <citation type="submission" date="2023-02" db="EMBL/GenBank/DDBJ databases">
        <title>Genome of toxic invasive species Heracleum sosnowskyi carries increased number of genes despite the absence of recent whole-genome duplications.</title>
        <authorList>
            <person name="Schelkunov M."/>
            <person name="Shtratnikova V."/>
            <person name="Makarenko M."/>
            <person name="Klepikova A."/>
            <person name="Omelchenko D."/>
            <person name="Novikova G."/>
            <person name="Obukhova E."/>
            <person name="Bogdanov V."/>
            <person name="Penin A."/>
            <person name="Logacheva M."/>
        </authorList>
    </citation>
    <scope>NUCLEOTIDE SEQUENCE</scope>
    <source>
        <strain evidence="3">Hsosn_3</strain>
        <tissue evidence="3">Leaf</tissue>
    </source>
</reference>
<comment type="caution">
    <text evidence="3">The sequence shown here is derived from an EMBL/GenBank/DDBJ whole genome shotgun (WGS) entry which is preliminary data.</text>
</comment>
<evidence type="ECO:0000256" key="1">
    <source>
        <dbReference type="SAM" id="MobiDB-lite"/>
    </source>
</evidence>
<feature type="signal peptide" evidence="2">
    <location>
        <begin position="1"/>
        <end position="27"/>
    </location>
</feature>
<reference evidence="3" key="2">
    <citation type="submission" date="2023-05" db="EMBL/GenBank/DDBJ databases">
        <authorList>
            <person name="Schelkunov M.I."/>
        </authorList>
    </citation>
    <scope>NUCLEOTIDE SEQUENCE</scope>
    <source>
        <strain evidence="3">Hsosn_3</strain>
        <tissue evidence="3">Leaf</tissue>
    </source>
</reference>
<dbReference type="AlphaFoldDB" id="A0AAD8JFT7"/>
<name>A0AAD8JFT7_9APIA</name>
<gene>
    <name evidence="3" type="ORF">POM88_001421</name>
</gene>
<dbReference type="Proteomes" id="UP001237642">
    <property type="component" value="Unassembled WGS sequence"/>
</dbReference>
<organism evidence="3 4">
    <name type="scientific">Heracleum sosnowskyi</name>
    <dbReference type="NCBI Taxonomy" id="360622"/>
    <lineage>
        <taxon>Eukaryota</taxon>
        <taxon>Viridiplantae</taxon>
        <taxon>Streptophyta</taxon>
        <taxon>Embryophyta</taxon>
        <taxon>Tracheophyta</taxon>
        <taxon>Spermatophyta</taxon>
        <taxon>Magnoliopsida</taxon>
        <taxon>eudicotyledons</taxon>
        <taxon>Gunneridae</taxon>
        <taxon>Pentapetalae</taxon>
        <taxon>asterids</taxon>
        <taxon>campanulids</taxon>
        <taxon>Apiales</taxon>
        <taxon>Apiaceae</taxon>
        <taxon>Apioideae</taxon>
        <taxon>apioid superclade</taxon>
        <taxon>Tordylieae</taxon>
        <taxon>Tordyliinae</taxon>
        <taxon>Heracleum</taxon>
    </lineage>
</organism>
<evidence type="ECO:0000256" key="2">
    <source>
        <dbReference type="SAM" id="SignalP"/>
    </source>
</evidence>
<feature type="region of interest" description="Disordered" evidence="1">
    <location>
        <begin position="33"/>
        <end position="56"/>
    </location>
</feature>
<evidence type="ECO:0000313" key="4">
    <source>
        <dbReference type="Proteomes" id="UP001237642"/>
    </source>
</evidence>